<feature type="domain" description="Radical SAM core" evidence="4">
    <location>
        <begin position="53"/>
        <end position="222"/>
    </location>
</feature>
<name>A0A1Z2LBS2_9ACTN</name>
<evidence type="ECO:0000313" key="5">
    <source>
        <dbReference type="EMBL" id="ARZ71735.1"/>
    </source>
</evidence>
<dbReference type="SFLD" id="SFLDG01084">
    <property type="entry name" value="Uncharacterised_Radical_SAM_Su"/>
    <property type="match status" value="1"/>
</dbReference>
<dbReference type="GO" id="GO:0003824">
    <property type="term" value="F:catalytic activity"/>
    <property type="evidence" value="ECO:0007669"/>
    <property type="project" value="InterPro"/>
</dbReference>
<gene>
    <name evidence="5" type="ORF">SMD11_6159</name>
</gene>
<evidence type="ECO:0000256" key="1">
    <source>
        <dbReference type="ARBA" id="ARBA00022723"/>
    </source>
</evidence>
<protein>
    <submittedName>
        <fullName evidence="5">Radical SAM protein</fullName>
    </submittedName>
</protein>
<keyword evidence="2" id="KW-0408">Iron</keyword>
<dbReference type="RefSeq" id="WP_087929484.1">
    <property type="nucleotide sequence ID" value="NZ_CP021744.1"/>
</dbReference>
<dbReference type="GO" id="GO:0046872">
    <property type="term" value="F:metal ion binding"/>
    <property type="evidence" value="ECO:0007669"/>
    <property type="project" value="UniProtKB-KW"/>
</dbReference>
<dbReference type="KEGG" id="salj:SMD11_6159"/>
<dbReference type="Gene3D" id="3.80.30.30">
    <property type="match status" value="1"/>
</dbReference>
<dbReference type="PANTHER" id="PTHR43432:SF3">
    <property type="entry name" value="SLR0285 PROTEIN"/>
    <property type="match status" value="1"/>
</dbReference>
<sequence length="329" mass="35727">MNSRPGLFDVAEVMPPPTPAPGFQGITFHEQRARTLLNKIPGARPGGMAWTLNPYRGCTHACTYCFARDGHARLGFDTGGGFDTQVVVKTNAADVLRRELRGGKTGDDWVMVGTSTDCYQRAEGHYRLMPGILGALAEYRVNFTTTTKSALLRRDIPLYAEAARVAKVLVMTSLGSLDERVWRAFEPGAAPPRARLATIAALRAAGVPAGVLIAPVIPHAGDRPADLDALVDACAEAGAVTVYPDIMRISPGARDWFLDRSAAHLPPHLHQRLAASYAGSRAMPASYVREVTAHLHARAALHGLPRWEDYVREAGRHTADSENPRLRNR</sequence>
<evidence type="ECO:0000256" key="2">
    <source>
        <dbReference type="ARBA" id="ARBA00023004"/>
    </source>
</evidence>
<dbReference type="PANTHER" id="PTHR43432">
    <property type="entry name" value="SLR0285 PROTEIN"/>
    <property type="match status" value="1"/>
</dbReference>
<evidence type="ECO:0000256" key="3">
    <source>
        <dbReference type="ARBA" id="ARBA00023014"/>
    </source>
</evidence>
<dbReference type="AlphaFoldDB" id="A0A1Z2LBS2"/>
<proteinExistence type="predicted"/>
<accession>A0A1Z2LBS2</accession>
<dbReference type="InterPro" id="IPR040086">
    <property type="entry name" value="MJ0683-like"/>
</dbReference>
<evidence type="ECO:0000259" key="4">
    <source>
        <dbReference type="Pfam" id="PF04055"/>
    </source>
</evidence>
<dbReference type="SUPFAM" id="SSF102114">
    <property type="entry name" value="Radical SAM enzymes"/>
    <property type="match status" value="1"/>
</dbReference>
<dbReference type="OrthoDB" id="9785699at2"/>
<keyword evidence="3" id="KW-0411">Iron-sulfur</keyword>
<organism evidence="5 6">
    <name type="scientific">Streptomyces albireticuli</name>
    <dbReference type="NCBI Taxonomy" id="1940"/>
    <lineage>
        <taxon>Bacteria</taxon>
        <taxon>Bacillati</taxon>
        <taxon>Actinomycetota</taxon>
        <taxon>Actinomycetes</taxon>
        <taxon>Kitasatosporales</taxon>
        <taxon>Streptomycetaceae</taxon>
        <taxon>Streptomyces</taxon>
    </lineage>
</organism>
<dbReference type="Proteomes" id="UP000195755">
    <property type="component" value="Chromosome"/>
</dbReference>
<keyword evidence="1" id="KW-0479">Metal-binding</keyword>
<dbReference type="Pfam" id="PF04055">
    <property type="entry name" value="Radical_SAM"/>
    <property type="match status" value="1"/>
</dbReference>
<dbReference type="EMBL" id="CP021744">
    <property type="protein sequence ID" value="ARZ71735.1"/>
    <property type="molecule type" value="Genomic_DNA"/>
</dbReference>
<evidence type="ECO:0000313" key="6">
    <source>
        <dbReference type="Proteomes" id="UP000195755"/>
    </source>
</evidence>
<dbReference type="GO" id="GO:0051536">
    <property type="term" value="F:iron-sulfur cluster binding"/>
    <property type="evidence" value="ECO:0007669"/>
    <property type="project" value="UniProtKB-KW"/>
</dbReference>
<dbReference type="InterPro" id="IPR007197">
    <property type="entry name" value="rSAM"/>
</dbReference>
<reference evidence="5 6" key="1">
    <citation type="submission" date="2017-06" db="EMBL/GenBank/DDBJ databases">
        <title>Streptomyces albireticuli Genome sequencing and assembly.</title>
        <authorList>
            <person name="Wang Y."/>
            <person name="Du B."/>
            <person name="Ding Y."/>
            <person name="Liu H."/>
            <person name="Hou Q."/>
            <person name="Liu K."/>
            <person name="Yao L."/>
            <person name="Wang C."/>
        </authorList>
    </citation>
    <scope>NUCLEOTIDE SEQUENCE [LARGE SCALE GENOMIC DNA]</scope>
    <source>
        <strain evidence="5 6">MDJK11</strain>
    </source>
</reference>
<dbReference type="InterPro" id="IPR058240">
    <property type="entry name" value="rSAM_sf"/>
</dbReference>
<dbReference type="CDD" id="cd01335">
    <property type="entry name" value="Radical_SAM"/>
    <property type="match status" value="1"/>
</dbReference>
<dbReference type="SFLD" id="SFLDS00029">
    <property type="entry name" value="Radical_SAM"/>
    <property type="match status" value="1"/>
</dbReference>